<protein>
    <recommendedName>
        <fullName evidence="3">Fibronectin type-III domain-containing protein</fullName>
    </recommendedName>
</protein>
<evidence type="ECO:0000313" key="5">
    <source>
        <dbReference type="Proteomes" id="UP000724148"/>
    </source>
</evidence>
<dbReference type="GO" id="GO:0003993">
    <property type="term" value="F:acid phosphatase activity"/>
    <property type="evidence" value="ECO:0007669"/>
    <property type="project" value="InterPro"/>
</dbReference>
<name>A0A931SBJ9_9BACT</name>
<proteinExistence type="predicted"/>
<dbReference type="Gene3D" id="2.60.40.10">
    <property type="entry name" value="Immunoglobulins"/>
    <property type="match status" value="3"/>
</dbReference>
<dbReference type="InterPro" id="IPR036116">
    <property type="entry name" value="FN3_sf"/>
</dbReference>
<feature type="region of interest" description="Disordered" evidence="2">
    <location>
        <begin position="68"/>
        <end position="118"/>
    </location>
</feature>
<sequence length="1681" mass="181665">GTTQSVSFSASGLPTGASASFSPTSCNPTCTSTLTIATASTTPAGPYTITVTGSPLGKTAAFTLTVTATPPSPQCSDGIDNDGDTKIDFPADPGCTDATDNDETDSPPPPPPTGPSAALSTVASGDLVGVMSAPTFETTFNKGRGGNVTSWYDLKNDASKTTQLAHALGMLEWTYNWSGGYASNGNTVANITVLEKTAARVKISAAASVNTLPFNIFYTLYPSGRIAEEYKLTNTSAANVAFTQTNFRLVSAIKDTTGLGGSADNNPTLSYSPAPKYNIDTWFQLKGVPPTTFPFSAIRHFIDGSNFQYDTLYKYLPGGTLGYRDSNGFTLPVGATDRVIWYTTLSPDAAVLGAEPSVDSYEDDFRSPATLSFEVGTRKTTDPGDANNDGFIESEAAYAMSAAADAVKFSIDGLTAIRHAPVFKVSNFTALGAIIKKDGVTLNYGTRYVAAKSDASTMIVQYLGDVSTAATFEFSSGPAFDVTQPQISGVAANDINTDRATIVWTTDEPTDSQVEYGGTANYGLSTPLGLALVKDHSIKLSNLNPSTLYHYRVRSRDAAGNITISSDFTFVTPATPDVTPPVITSGPTVSQIHQSGATISWNTDELATTQLDYGLTTNYGSKYLDPTLVNIHTVPLIGLQPITTYHFRVTSKDSAGNAVSSIDRTFTTTPIDTIAPASVTNLGVVAAGATSIQLQWTAPGDDGNIGQATNYDLRYSFSPITEANFTSANTFPIPAPQSAGAIEKIGVTGLQPLTTYYFALKTKDEVGNTSAISNLAQGTTIASTLDRYGGDTRLKSPTGINSGVTFFGTVSSVTANILTATAAVFPTDGRLVGKLVNPNYLRNVGTVPPDKWYRIVSNTATTLNTDPADGDMTGAARAGDSLWVTGVFQLEKIGNRWWFIDPEGNAFFPRAVSLTNNQDTYGNPYPYKAIYLEHGAGNFTSNLALQAENSFESDVVGGDGTTLKQTGDVIYIGFDKPFGTSYFYANQLGNGGKILWYYSSSDITNPWKLTNGNGNPASASVLNVDGTYSLDIGNYLGPQPDGQLAFGNLKANNIKWWKIKWDYQGGDNTLFPVDFSTRMLPNDLTPRYYVKGIVAVPYVTPPVLAQVYNLPAVTDVVMEKYTKAGTHPEINWVKAVNERFRKWGFNAAGQYSYRYDGYSHALPLERIPKEPTNQLSGRLVDHRYGTDWVKNVYDGAACPPGGSLIYQGQQPDVFDPLYKPGIEESVRVANIRTNAWNFAMVPEEADELYGMNKKTHEHMGYITMSQNPYRKTGKDRFDYPITFSDPRLFAKYAIRDFLRYRYKDPADQLSPLTVNSAIPAYTYSQIPTGYELAALQNLNAAWGTAYTTWGTSSGDLLLGTNAYGTGTGFMDENGKGIYPGICKISFNDYVKPGYPKVKEDLDRFVAFFAEKYGSVVGPAVRAKTSNLLAFPLYNAPDFVLGAIGIYTDLLWGSAPDVTNAKRAYDAIQKPILNADYADASHDSPLDFGGQITAITYSPATGRTSITWSGRPYKFRLSWRVEFPDSSCVSPYPYPLPAKIAWNSIEVVGNYTTCISVGQRIRVQSGNPESPLFSETQAARAQNLQNQMNLFTSAKGADGNYFVAGWEHWSLYDNPLMHGTEHWNFGLLTALDNAYDGVEARRAVGKDQNGRWIGGEDDDYGNLLGPLSTYLQSLYDKLIYQQ</sequence>
<dbReference type="CDD" id="cd00063">
    <property type="entry name" value="FN3"/>
    <property type="match status" value="3"/>
</dbReference>
<comment type="caution">
    <text evidence="4">The sequence shown here is derived from an EMBL/GenBank/DDBJ whole genome shotgun (WGS) entry which is preliminary data.</text>
</comment>
<feature type="region of interest" description="Disordered" evidence="2">
    <location>
        <begin position="1"/>
        <end position="25"/>
    </location>
</feature>
<dbReference type="EMBL" id="JACOZA010000047">
    <property type="protein sequence ID" value="MBI2096885.1"/>
    <property type="molecule type" value="Genomic_DNA"/>
</dbReference>
<dbReference type="PROSITE" id="PS50853">
    <property type="entry name" value="FN3"/>
    <property type="match status" value="3"/>
</dbReference>
<dbReference type="PANTHER" id="PTHR13817:SF166">
    <property type="entry name" value="NEURONAL IGCAM-RELATED"/>
    <property type="match status" value="1"/>
</dbReference>
<reference evidence="4" key="1">
    <citation type="submission" date="2020-07" db="EMBL/GenBank/DDBJ databases">
        <title>Huge and variable diversity of episymbiotic CPR bacteria and DPANN archaea in groundwater ecosystems.</title>
        <authorList>
            <person name="He C.Y."/>
            <person name="Keren R."/>
            <person name="Whittaker M."/>
            <person name="Farag I.F."/>
            <person name="Doudna J."/>
            <person name="Cate J.H.D."/>
            <person name="Banfield J.F."/>
        </authorList>
    </citation>
    <scope>NUCLEOTIDE SEQUENCE</scope>
    <source>
        <strain evidence="4">NC_groundwater_193_Ag_S-0.1um_51_7</strain>
    </source>
</reference>
<dbReference type="SUPFAM" id="SSF49265">
    <property type="entry name" value="Fibronectin type III"/>
    <property type="match status" value="1"/>
</dbReference>
<dbReference type="SUPFAM" id="SSF49363">
    <property type="entry name" value="Purple acid phosphatase, N-terminal domain"/>
    <property type="match status" value="1"/>
</dbReference>
<evidence type="ECO:0000256" key="2">
    <source>
        <dbReference type="SAM" id="MobiDB-lite"/>
    </source>
</evidence>
<feature type="domain" description="Fibronectin type-III" evidence="3">
    <location>
        <begin position="486"/>
        <end position="582"/>
    </location>
</feature>
<dbReference type="InterPro" id="IPR003961">
    <property type="entry name" value="FN3_dom"/>
</dbReference>
<evidence type="ECO:0000259" key="3">
    <source>
        <dbReference type="PROSITE" id="PS50853"/>
    </source>
</evidence>
<dbReference type="InterPro" id="IPR008963">
    <property type="entry name" value="Purple_acid_Pase-like_N"/>
</dbReference>
<organism evidence="4 5">
    <name type="scientific">Candidatus Sungiibacteriota bacterium</name>
    <dbReference type="NCBI Taxonomy" id="2750080"/>
    <lineage>
        <taxon>Bacteria</taxon>
        <taxon>Candidatus Sungiibacteriota</taxon>
    </lineage>
</organism>
<evidence type="ECO:0000256" key="1">
    <source>
        <dbReference type="ARBA" id="ARBA00022737"/>
    </source>
</evidence>
<dbReference type="InterPro" id="IPR013783">
    <property type="entry name" value="Ig-like_fold"/>
</dbReference>
<dbReference type="PANTHER" id="PTHR13817">
    <property type="entry name" value="TITIN"/>
    <property type="match status" value="1"/>
</dbReference>
<feature type="domain" description="Fibronectin type-III" evidence="3">
    <location>
        <begin position="583"/>
        <end position="671"/>
    </location>
</feature>
<dbReference type="Pfam" id="PF00041">
    <property type="entry name" value="fn3"/>
    <property type="match status" value="1"/>
</dbReference>
<accession>A0A931SBJ9</accession>
<dbReference type="Gene3D" id="3.20.20.80">
    <property type="entry name" value="Glycosidases"/>
    <property type="match status" value="2"/>
</dbReference>
<dbReference type="SMART" id="SM00060">
    <property type="entry name" value="FN3"/>
    <property type="match status" value="3"/>
</dbReference>
<feature type="domain" description="Fibronectin type-III" evidence="3">
    <location>
        <begin position="675"/>
        <end position="783"/>
    </location>
</feature>
<evidence type="ECO:0000313" key="4">
    <source>
        <dbReference type="EMBL" id="MBI2096885.1"/>
    </source>
</evidence>
<dbReference type="GO" id="GO:0046872">
    <property type="term" value="F:metal ion binding"/>
    <property type="evidence" value="ECO:0007669"/>
    <property type="project" value="InterPro"/>
</dbReference>
<gene>
    <name evidence="4" type="ORF">HYT40_01890</name>
</gene>
<feature type="compositionally biased region" description="Polar residues" evidence="2">
    <location>
        <begin position="1"/>
        <end position="12"/>
    </location>
</feature>
<dbReference type="Proteomes" id="UP000724148">
    <property type="component" value="Unassembled WGS sequence"/>
</dbReference>
<feature type="non-terminal residue" evidence="4">
    <location>
        <position position="1"/>
    </location>
</feature>
<dbReference type="InterPro" id="IPR050964">
    <property type="entry name" value="Striated_Muscle_Regulatory"/>
</dbReference>
<keyword evidence="1" id="KW-0677">Repeat</keyword>